<keyword evidence="3" id="KW-0456">Lyase</keyword>
<organism evidence="8 9">
    <name type="scientific">Sneathiella litorea</name>
    <dbReference type="NCBI Taxonomy" id="2606216"/>
    <lineage>
        <taxon>Bacteria</taxon>
        <taxon>Pseudomonadati</taxon>
        <taxon>Pseudomonadota</taxon>
        <taxon>Alphaproteobacteria</taxon>
        <taxon>Sneathiellales</taxon>
        <taxon>Sneathiellaceae</taxon>
        <taxon>Sneathiella</taxon>
    </lineage>
</organism>
<dbReference type="EMBL" id="WTUW01000001">
    <property type="protein sequence ID" value="MZR29776.1"/>
    <property type="molecule type" value="Genomic_DNA"/>
</dbReference>
<dbReference type="PANTHER" id="PTHR30124">
    <property type="entry name" value="MEMBRANE-BOUND LYTIC MUREIN TRANSGLYCOSYLASE A"/>
    <property type="match status" value="1"/>
</dbReference>
<comment type="caution">
    <text evidence="8">The sequence shown here is derived from an EMBL/GenBank/DDBJ whole genome shotgun (WGS) entry which is preliminary data.</text>
</comment>
<dbReference type="GO" id="GO:0019867">
    <property type="term" value="C:outer membrane"/>
    <property type="evidence" value="ECO:0007669"/>
    <property type="project" value="InterPro"/>
</dbReference>
<dbReference type="GO" id="GO:0009253">
    <property type="term" value="P:peptidoglycan catabolic process"/>
    <property type="evidence" value="ECO:0007669"/>
    <property type="project" value="TreeGrafter"/>
</dbReference>
<dbReference type="InterPro" id="IPR026044">
    <property type="entry name" value="MltA"/>
</dbReference>
<dbReference type="SUPFAM" id="SSF50685">
    <property type="entry name" value="Barwin-like endoglucanases"/>
    <property type="match status" value="1"/>
</dbReference>
<evidence type="ECO:0000256" key="4">
    <source>
        <dbReference type="ARBA" id="ARBA00023316"/>
    </source>
</evidence>
<dbReference type="Gene3D" id="2.40.40.10">
    <property type="entry name" value="RlpA-like domain"/>
    <property type="match status" value="1"/>
</dbReference>
<dbReference type="CDD" id="cd14485">
    <property type="entry name" value="mltA_like_LT_A"/>
    <property type="match status" value="1"/>
</dbReference>
<comment type="catalytic activity">
    <reaction evidence="1">
        <text>Exolytic cleavage of the (1-&gt;4)-beta-glycosidic linkage between N-acetylmuramic acid (MurNAc) and N-acetylglucosamine (GlcNAc) residues in peptidoglycan, from either the reducing or the non-reducing ends of the peptidoglycan chains, with concomitant formation of a 1,6-anhydrobond in the MurNAc residue.</text>
        <dbReference type="EC" id="4.2.2.n1"/>
    </reaction>
</comment>
<protein>
    <recommendedName>
        <fullName evidence="2">peptidoglycan lytic exotransglycosylase</fullName>
        <ecNumber evidence="2">4.2.2.n1</ecNumber>
    </recommendedName>
    <alternativeName>
        <fullName evidence="5">Murein hydrolase A</fullName>
    </alternativeName>
</protein>
<dbReference type="PANTHER" id="PTHR30124:SF0">
    <property type="entry name" value="MEMBRANE-BOUND LYTIC MUREIN TRANSGLYCOSYLASE A"/>
    <property type="match status" value="1"/>
</dbReference>
<dbReference type="Pfam" id="PF03562">
    <property type="entry name" value="MltA"/>
    <property type="match status" value="1"/>
</dbReference>
<accession>A0A6L8W3V0</accession>
<dbReference type="GO" id="GO:0008933">
    <property type="term" value="F:peptidoglycan lytic transglycosylase activity"/>
    <property type="evidence" value="ECO:0007669"/>
    <property type="project" value="TreeGrafter"/>
</dbReference>
<evidence type="ECO:0000256" key="3">
    <source>
        <dbReference type="ARBA" id="ARBA00023239"/>
    </source>
</evidence>
<evidence type="ECO:0000256" key="6">
    <source>
        <dbReference type="SAM" id="Phobius"/>
    </source>
</evidence>
<evidence type="ECO:0000256" key="1">
    <source>
        <dbReference type="ARBA" id="ARBA00001420"/>
    </source>
</evidence>
<evidence type="ECO:0000256" key="5">
    <source>
        <dbReference type="ARBA" id="ARBA00030918"/>
    </source>
</evidence>
<dbReference type="GO" id="GO:0009254">
    <property type="term" value="P:peptidoglycan turnover"/>
    <property type="evidence" value="ECO:0007669"/>
    <property type="project" value="InterPro"/>
</dbReference>
<keyword evidence="6" id="KW-0472">Membrane</keyword>
<keyword evidence="6" id="KW-0812">Transmembrane</keyword>
<dbReference type="InterPro" id="IPR005300">
    <property type="entry name" value="MltA_B"/>
</dbReference>
<dbReference type="InterPro" id="IPR036908">
    <property type="entry name" value="RlpA-like_sf"/>
</dbReference>
<feature type="domain" description="Lytic transglycosylase MltA" evidence="7">
    <location>
        <begin position="142"/>
        <end position="299"/>
    </location>
</feature>
<dbReference type="Gene3D" id="2.40.240.50">
    <property type="entry name" value="Barwin-like endoglucanases"/>
    <property type="match status" value="1"/>
</dbReference>
<keyword evidence="4" id="KW-0961">Cell wall biogenesis/degradation</keyword>
<dbReference type="InterPro" id="IPR010611">
    <property type="entry name" value="3D_dom"/>
</dbReference>
<dbReference type="EC" id="4.2.2.n1" evidence="2"/>
<evidence type="ECO:0000256" key="2">
    <source>
        <dbReference type="ARBA" id="ARBA00012587"/>
    </source>
</evidence>
<dbReference type="AlphaFoldDB" id="A0A6L8W3V0"/>
<dbReference type="CDD" id="cd14668">
    <property type="entry name" value="mlta_B"/>
    <property type="match status" value="1"/>
</dbReference>
<gene>
    <name evidence="8" type="ORF">GQE98_03915</name>
</gene>
<dbReference type="SMART" id="SM00925">
    <property type="entry name" value="MltA"/>
    <property type="match status" value="1"/>
</dbReference>
<sequence>MVGRPFSLVSKKAGVILALVLIILVGVAVWFFQVRPPVEDQLTLEKAEFSTLPGWQEENFSGFFPAFLKSCAKIATLPETRQMGGIGMAGTAGDWQPLCAAALALPPEAALWRQFFEKNFTPFKIRNNEEESGLFTGYYEASLKGSRDRKAPYLTPLYLRPPELVMVDLGRFRDNLKGQRIAGKVVNGDLFPYPDRTGIEEGALKDRQLELVWVDSDIDAFFLHIQGSGLVEMDDGSELRVGYAAQNGHPYFAIGRDLIEKGYVPREEMSMQAIRTWLEENPDKATELMQKNASFIFFRELDTDGPIGAQGVELTPERSLAVDRKWLPLGVPLWLATEVAPASSSSEIDRFERLMMAQDTGGAIVGPVRGDVFWGHGDYAYDMSGGMKSAGELWILLPNALAATLNVTEK</sequence>
<keyword evidence="9" id="KW-1185">Reference proteome</keyword>
<name>A0A6L8W3V0_9PROT</name>
<feature type="transmembrane region" description="Helical" evidence="6">
    <location>
        <begin position="12"/>
        <end position="32"/>
    </location>
</feature>
<keyword evidence="6" id="KW-1133">Transmembrane helix</keyword>
<dbReference type="GO" id="GO:0071555">
    <property type="term" value="P:cell wall organization"/>
    <property type="evidence" value="ECO:0007669"/>
    <property type="project" value="UniProtKB-KW"/>
</dbReference>
<reference evidence="8 9" key="1">
    <citation type="submission" date="2019-12" db="EMBL/GenBank/DDBJ databases">
        <title>Snethiella sp. nov. sp. isolated from sea sand.</title>
        <authorList>
            <person name="Kim J."/>
            <person name="Jeong S.E."/>
            <person name="Jung H.S."/>
            <person name="Jeon C.O."/>
        </authorList>
    </citation>
    <scope>NUCLEOTIDE SEQUENCE [LARGE SCALE GENOMIC DNA]</scope>
    <source>
        <strain evidence="8 9">DP05</strain>
    </source>
</reference>
<dbReference type="Pfam" id="PF06725">
    <property type="entry name" value="3D"/>
    <property type="match status" value="1"/>
</dbReference>
<dbReference type="RefSeq" id="WP_161314284.1">
    <property type="nucleotide sequence ID" value="NZ_WTUW01000001.1"/>
</dbReference>
<evidence type="ECO:0000259" key="7">
    <source>
        <dbReference type="SMART" id="SM00925"/>
    </source>
</evidence>
<evidence type="ECO:0000313" key="9">
    <source>
        <dbReference type="Proteomes" id="UP000476030"/>
    </source>
</evidence>
<dbReference type="Proteomes" id="UP000476030">
    <property type="component" value="Unassembled WGS sequence"/>
</dbReference>
<dbReference type="PIRSF" id="PIRSF019422">
    <property type="entry name" value="MltA"/>
    <property type="match status" value="1"/>
</dbReference>
<proteinExistence type="predicted"/>
<evidence type="ECO:0000313" key="8">
    <source>
        <dbReference type="EMBL" id="MZR29776.1"/>
    </source>
</evidence>
<dbReference type="GO" id="GO:0004553">
    <property type="term" value="F:hydrolase activity, hydrolyzing O-glycosyl compounds"/>
    <property type="evidence" value="ECO:0007669"/>
    <property type="project" value="InterPro"/>
</dbReference>